<gene>
    <name evidence="2" type="ORF">H8704_03635</name>
</gene>
<feature type="transmembrane region" description="Helical" evidence="1">
    <location>
        <begin position="21"/>
        <end position="37"/>
    </location>
</feature>
<keyword evidence="1" id="KW-0812">Transmembrane</keyword>
<proteinExistence type="predicted"/>
<dbReference type="EMBL" id="JACRSX010000003">
    <property type="protein sequence ID" value="MBC8561726.1"/>
    <property type="molecule type" value="Genomic_DNA"/>
</dbReference>
<keyword evidence="1" id="KW-1133">Transmembrane helix</keyword>
<accession>A0ABR7MZC3</accession>
<protein>
    <recommendedName>
        <fullName evidence="4">Zn-finger containing protein</fullName>
    </recommendedName>
</protein>
<reference evidence="2 3" key="1">
    <citation type="submission" date="2020-08" db="EMBL/GenBank/DDBJ databases">
        <title>Genome public.</title>
        <authorList>
            <person name="Liu C."/>
            <person name="Sun Q."/>
        </authorList>
    </citation>
    <scope>NUCLEOTIDE SEQUENCE [LARGE SCALE GENOMIC DNA]</scope>
    <source>
        <strain evidence="2 3">NSJ-37</strain>
    </source>
</reference>
<dbReference type="Proteomes" id="UP000606193">
    <property type="component" value="Unassembled WGS sequence"/>
</dbReference>
<name>A0ABR7MZC3_9FIRM</name>
<evidence type="ECO:0008006" key="4">
    <source>
        <dbReference type="Google" id="ProtNLM"/>
    </source>
</evidence>
<comment type="caution">
    <text evidence="2">The sequence shown here is derived from an EMBL/GenBank/DDBJ whole genome shotgun (WGS) entry which is preliminary data.</text>
</comment>
<dbReference type="RefSeq" id="WP_022463571.1">
    <property type="nucleotide sequence ID" value="NZ_JACRSX010000003.1"/>
</dbReference>
<keyword evidence="1" id="KW-0472">Membrane</keyword>
<evidence type="ECO:0000256" key="1">
    <source>
        <dbReference type="SAM" id="Phobius"/>
    </source>
</evidence>
<evidence type="ECO:0000313" key="2">
    <source>
        <dbReference type="EMBL" id="MBC8561726.1"/>
    </source>
</evidence>
<organism evidence="2 3">
    <name type="scientific">Jutongia huaianensis</name>
    <dbReference type="NCBI Taxonomy" id="2763668"/>
    <lineage>
        <taxon>Bacteria</taxon>
        <taxon>Bacillati</taxon>
        <taxon>Bacillota</taxon>
        <taxon>Clostridia</taxon>
        <taxon>Lachnospirales</taxon>
        <taxon>Lachnospiraceae</taxon>
        <taxon>Jutongia</taxon>
    </lineage>
</organism>
<keyword evidence="3" id="KW-1185">Reference proteome</keyword>
<evidence type="ECO:0000313" key="3">
    <source>
        <dbReference type="Proteomes" id="UP000606193"/>
    </source>
</evidence>
<feature type="transmembrane region" description="Helical" evidence="1">
    <location>
        <begin position="43"/>
        <end position="61"/>
    </location>
</feature>
<sequence length="135" mass="16635">MRDWFRRFMQGRYGVDHFSHFLVILAFLLMFIQLFIHHDVLRLIISVLVMIILIFSYYRTFSRNHYQRYRENEWYLKCHNSVKYFFSRERNNMQQRKTYKIFRCPNCGQSIRVPKGKGKIAITCPMCKTEFIKKS</sequence>